<keyword evidence="3" id="KW-1185">Reference proteome</keyword>
<dbReference type="AlphaFoldDB" id="A0A931CKM8"/>
<dbReference type="RefSeq" id="WP_196420854.1">
    <property type="nucleotide sequence ID" value="NZ_JADQTO010000053.1"/>
</dbReference>
<proteinExistence type="predicted"/>
<dbReference type="Proteomes" id="UP000598146">
    <property type="component" value="Unassembled WGS sequence"/>
</dbReference>
<sequence length="147" mass="15447">MTSDHEILTRQLRRDVGAAAEALGALLGPDLTLTLTSMVHERAPLWAGQLLSGDDREAAQVVTDLAVAGIVPENPDDRWWATPLGRAVARSVGHPAAETVSHSVAAAMLGVHKSRIGQLIAKGQLDRAPDGSITTISIRAYLTTPSG</sequence>
<name>A0A931CKM8_9ACTN</name>
<evidence type="ECO:0000313" key="3">
    <source>
        <dbReference type="Proteomes" id="UP000598146"/>
    </source>
</evidence>
<gene>
    <name evidence="1" type="ORF">I4J89_47625</name>
    <name evidence="2" type="ORF">I4J89_47795</name>
</gene>
<reference evidence="2" key="1">
    <citation type="submission" date="2020-11" db="EMBL/GenBank/DDBJ databases">
        <title>Isolation and identification of active actinomycetes.</title>
        <authorList>
            <person name="Sun X."/>
        </authorList>
    </citation>
    <scope>NUCLEOTIDE SEQUENCE</scope>
    <source>
        <strain evidence="2">NEAU-A11</strain>
    </source>
</reference>
<comment type="caution">
    <text evidence="2">The sequence shown here is derived from an EMBL/GenBank/DDBJ whole genome shotgun (WGS) entry which is preliminary data.</text>
</comment>
<accession>A0A931CKM8</accession>
<evidence type="ECO:0000313" key="1">
    <source>
        <dbReference type="EMBL" id="MBG0569105.1"/>
    </source>
</evidence>
<dbReference type="EMBL" id="JADQTO010000053">
    <property type="protein sequence ID" value="MBG0569105.1"/>
    <property type="molecule type" value="Genomic_DNA"/>
</dbReference>
<evidence type="ECO:0000313" key="2">
    <source>
        <dbReference type="EMBL" id="MBG0569138.1"/>
    </source>
</evidence>
<organism evidence="2 3">
    <name type="scientific">Actinoplanes aureus</name>
    <dbReference type="NCBI Taxonomy" id="2792083"/>
    <lineage>
        <taxon>Bacteria</taxon>
        <taxon>Bacillati</taxon>
        <taxon>Actinomycetota</taxon>
        <taxon>Actinomycetes</taxon>
        <taxon>Micromonosporales</taxon>
        <taxon>Micromonosporaceae</taxon>
        <taxon>Actinoplanes</taxon>
    </lineage>
</organism>
<protein>
    <submittedName>
        <fullName evidence="2">Uncharacterized protein</fullName>
    </submittedName>
</protein>
<dbReference type="EMBL" id="JADQTO010000055">
    <property type="protein sequence ID" value="MBG0569138.1"/>
    <property type="molecule type" value="Genomic_DNA"/>
</dbReference>